<dbReference type="STRING" id="551995.SAMN05192574_110157"/>
<feature type="transmembrane region" description="Helical" evidence="6">
    <location>
        <begin position="347"/>
        <end position="365"/>
    </location>
</feature>
<dbReference type="OrthoDB" id="9803985at2"/>
<feature type="transmembrane region" description="Helical" evidence="6">
    <location>
        <begin position="241"/>
        <end position="260"/>
    </location>
</feature>
<dbReference type="GO" id="GO:0016020">
    <property type="term" value="C:membrane"/>
    <property type="evidence" value="ECO:0007669"/>
    <property type="project" value="UniProtKB-SubCell"/>
</dbReference>
<dbReference type="Gene3D" id="1.20.1720.10">
    <property type="entry name" value="Multidrug resistance protein D"/>
    <property type="match status" value="1"/>
</dbReference>
<feature type="transmembrane region" description="Helical" evidence="6">
    <location>
        <begin position="312"/>
        <end position="335"/>
    </location>
</feature>
<reference evidence="9" key="1">
    <citation type="submission" date="2016-10" db="EMBL/GenBank/DDBJ databases">
        <authorList>
            <person name="Varghese N."/>
            <person name="Submissions S."/>
        </authorList>
    </citation>
    <scope>NUCLEOTIDE SEQUENCE [LARGE SCALE GENOMIC DNA]</scope>
    <source>
        <strain evidence="9">Gh-48</strain>
    </source>
</reference>
<dbReference type="PANTHER" id="PTHR42718:SF9">
    <property type="entry name" value="MAJOR FACILITATOR SUPERFAMILY MULTIDRUG TRANSPORTER MFSC"/>
    <property type="match status" value="1"/>
</dbReference>
<feature type="transmembrane region" description="Helical" evidence="6">
    <location>
        <begin position="119"/>
        <end position="140"/>
    </location>
</feature>
<dbReference type="Gene3D" id="1.20.1250.20">
    <property type="entry name" value="MFS general substrate transporter like domains"/>
    <property type="match status" value="1"/>
</dbReference>
<keyword evidence="9" id="KW-1185">Reference proteome</keyword>
<name>A0A1H8RI25_9SPHI</name>
<dbReference type="PROSITE" id="PS50850">
    <property type="entry name" value="MFS"/>
    <property type="match status" value="1"/>
</dbReference>
<feature type="transmembrane region" description="Helical" evidence="6">
    <location>
        <begin position="417"/>
        <end position="437"/>
    </location>
</feature>
<feature type="domain" description="Major facilitator superfamily (MFS) profile" evidence="7">
    <location>
        <begin position="28"/>
        <end position="480"/>
    </location>
</feature>
<evidence type="ECO:0000256" key="1">
    <source>
        <dbReference type="ARBA" id="ARBA00004141"/>
    </source>
</evidence>
<keyword evidence="4 6" id="KW-1133">Transmembrane helix</keyword>
<feature type="transmembrane region" description="Helical" evidence="6">
    <location>
        <begin position="285"/>
        <end position="306"/>
    </location>
</feature>
<dbReference type="EMBL" id="FOCL01000010">
    <property type="protein sequence ID" value="SEO65808.1"/>
    <property type="molecule type" value="Genomic_DNA"/>
</dbReference>
<dbReference type="Pfam" id="PF07690">
    <property type="entry name" value="MFS_1"/>
    <property type="match status" value="1"/>
</dbReference>
<feature type="transmembrane region" description="Helical" evidence="6">
    <location>
        <begin position="457"/>
        <end position="477"/>
    </location>
</feature>
<evidence type="ECO:0000256" key="3">
    <source>
        <dbReference type="ARBA" id="ARBA00022692"/>
    </source>
</evidence>
<feature type="transmembrane region" description="Helical" evidence="6">
    <location>
        <begin position="184"/>
        <end position="203"/>
    </location>
</feature>
<gene>
    <name evidence="8" type="ORF">SAMN05192574_110157</name>
</gene>
<dbReference type="InterPro" id="IPR036259">
    <property type="entry name" value="MFS_trans_sf"/>
</dbReference>
<feature type="transmembrane region" description="Helical" evidence="6">
    <location>
        <begin position="21"/>
        <end position="41"/>
    </location>
</feature>
<keyword evidence="3 6" id="KW-0812">Transmembrane</keyword>
<evidence type="ECO:0000256" key="4">
    <source>
        <dbReference type="ARBA" id="ARBA00022989"/>
    </source>
</evidence>
<dbReference type="AlphaFoldDB" id="A0A1H8RI25"/>
<dbReference type="PRINTS" id="PR01036">
    <property type="entry name" value="TCRTETB"/>
</dbReference>
<feature type="transmembrane region" description="Helical" evidence="6">
    <location>
        <begin position="61"/>
        <end position="82"/>
    </location>
</feature>
<organism evidence="8 9">
    <name type="scientific">Mucilaginibacter gossypiicola</name>
    <dbReference type="NCBI Taxonomy" id="551995"/>
    <lineage>
        <taxon>Bacteria</taxon>
        <taxon>Pseudomonadati</taxon>
        <taxon>Bacteroidota</taxon>
        <taxon>Sphingobacteriia</taxon>
        <taxon>Sphingobacteriales</taxon>
        <taxon>Sphingobacteriaceae</taxon>
        <taxon>Mucilaginibacter</taxon>
    </lineage>
</organism>
<feature type="transmembrane region" description="Helical" evidence="6">
    <location>
        <begin position="215"/>
        <end position="235"/>
    </location>
</feature>
<evidence type="ECO:0000313" key="8">
    <source>
        <dbReference type="EMBL" id="SEO65808.1"/>
    </source>
</evidence>
<dbReference type="RefSeq" id="WP_091217523.1">
    <property type="nucleotide sequence ID" value="NZ_FOCL01000010.1"/>
</dbReference>
<keyword evidence="2" id="KW-0813">Transport</keyword>
<accession>A0A1H8RI25</accession>
<keyword evidence="5 6" id="KW-0472">Membrane</keyword>
<comment type="subcellular location">
    <subcellularLocation>
        <location evidence="1">Membrane</location>
        <topology evidence="1">Multi-pass membrane protein</topology>
    </subcellularLocation>
</comment>
<evidence type="ECO:0000259" key="7">
    <source>
        <dbReference type="PROSITE" id="PS50850"/>
    </source>
</evidence>
<dbReference type="Proteomes" id="UP000198942">
    <property type="component" value="Unassembled WGS sequence"/>
</dbReference>
<sequence>METETLETLHNIDIEEKPTHNIANLNIAIAGISISLFMMNLDTSIVSVGLPTMIKTLKTTFAAAQWFVLAYLLVLTALITAVGRLGDIVGKKKLYLAGIVIFTIASLLCGISNSATLFIVFRGLQGLGAALILALSMAIATELTPKKQLGKIMGILSTITALGIASGPTIGGILLSTFGWQSMFLVNVPFGIVAYGLGYKYILSPAIKKTISIDWVGIVLLAVTLSCYCIGMTMIEKSGFSNPLVLILLAITVVGLFSFIELEKRITHPLINVAIFKNRLISKNLLATVLVYTVIITTVILPPFYLSKAANYSLVQVGLIMSFGPLLTVALSIYAGKIADKYGAKNVMFYAVLTIAIGCFCMSTITPAQNITGYLWRIGIIALGLNFFKTPNNTVVMEVARPDQRGLLSGFLSLSRILGQITGTTVIGVIFAVLSGVSGTSKMGGSPQSITYGFDKVFLINAFIALFAALLIYPKFFKQNA</sequence>
<feature type="transmembrane region" description="Helical" evidence="6">
    <location>
        <begin position="152"/>
        <end position="178"/>
    </location>
</feature>
<dbReference type="SUPFAM" id="SSF103473">
    <property type="entry name" value="MFS general substrate transporter"/>
    <property type="match status" value="1"/>
</dbReference>
<dbReference type="PANTHER" id="PTHR42718">
    <property type="entry name" value="MAJOR FACILITATOR SUPERFAMILY MULTIDRUG TRANSPORTER MFSC"/>
    <property type="match status" value="1"/>
</dbReference>
<evidence type="ECO:0000256" key="5">
    <source>
        <dbReference type="ARBA" id="ARBA00023136"/>
    </source>
</evidence>
<evidence type="ECO:0000256" key="6">
    <source>
        <dbReference type="SAM" id="Phobius"/>
    </source>
</evidence>
<proteinExistence type="predicted"/>
<dbReference type="GO" id="GO:0022857">
    <property type="term" value="F:transmembrane transporter activity"/>
    <property type="evidence" value="ECO:0007669"/>
    <property type="project" value="InterPro"/>
</dbReference>
<dbReference type="InterPro" id="IPR020846">
    <property type="entry name" value="MFS_dom"/>
</dbReference>
<dbReference type="InterPro" id="IPR011701">
    <property type="entry name" value="MFS"/>
</dbReference>
<protein>
    <submittedName>
        <fullName evidence="8">Drug resistance transporter, EmrB/QacA subfamily</fullName>
    </submittedName>
</protein>
<evidence type="ECO:0000313" key="9">
    <source>
        <dbReference type="Proteomes" id="UP000198942"/>
    </source>
</evidence>
<feature type="transmembrane region" description="Helical" evidence="6">
    <location>
        <begin position="94"/>
        <end position="113"/>
    </location>
</feature>
<dbReference type="CDD" id="cd17321">
    <property type="entry name" value="MFS_MMR_MDR_like"/>
    <property type="match status" value="1"/>
</dbReference>
<evidence type="ECO:0000256" key="2">
    <source>
        <dbReference type="ARBA" id="ARBA00022448"/>
    </source>
</evidence>